<protein>
    <submittedName>
        <fullName evidence="3">Uncharacterized protein</fullName>
    </submittedName>
</protein>
<keyword evidence="2" id="KW-0812">Transmembrane</keyword>
<organism evidence="3 4">
    <name type="scientific">Cellulomonas composti</name>
    <dbReference type="NCBI Taxonomy" id="266130"/>
    <lineage>
        <taxon>Bacteria</taxon>
        <taxon>Bacillati</taxon>
        <taxon>Actinomycetota</taxon>
        <taxon>Actinomycetes</taxon>
        <taxon>Micrococcales</taxon>
        <taxon>Cellulomonadaceae</taxon>
        <taxon>Cellulomonas</taxon>
    </lineage>
</organism>
<keyword evidence="2" id="KW-1133">Transmembrane helix</keyword>
<gene>
    <name evidence="3" type="ORF">CCO02nite_15750</name>
</gene>
<feature type="transmembrane region" description="Helical" evidence="2">
    <location>
        <begin position="26"/>
        <end position="46"/>
    </location>
</feature>
<evidence type="ECO:0000313" key="3">
    <source>
        <dbReference type="EMBL" id="GEL94917.1"/>
    </source>
</evidence>
<feature type="region of interest" description="Disordered" evidence="1">
    <location>
        <begin position="73"/>
        <end position="98"/>
    </location>
</feature>
<keyword evidence="4" id="KW-1185">Reference proteome</keyword>
<proteinExistence type="predicted"/>
<comment type="caution">
    <text evidence="3">The sequence shown here is derived from an EMBL/GenBank/DDBJ whole genome shotgun (WGS) entry which is preliminary data.</text>
</comment>
<reference evidence="3 4" key="1">
    <citation type="submission" date="2019-07" db="EMBL/GenBank/DDBJ databases">
        <title>Whole genome shotgun sequence of Cellulomonas composti NBRC 100758.</title>
        <authorList>
            <person name="Hosoyama A."/>
            <person name="Uohara A."/>
            <person name="Ohji S."/>
            <person name="Ichikawa N."/>
        </authorList>
    </citation>
    <scope>NUCLEOTIDE SEQUENCE [LARGE SCALE GENOMIC DNA]</scope>
    <source>
        <strain evidence="3 4">NBRC 100758</strain>
    </source>
</reference>
<sequence>MIGLLLAVTPSPGTTSVPAGGGSPGFLGFVFTFALAIAAVFLFLSLTRQLRRVDRRARQQEADDAAAAALVASDAVVQDEPTEPDEGPDAGPAPTGDR</sequence>
<dbReference type="RefSeq" id="WP_146842590.1">
    <property type="nucleotide sequence ID" value="NZ_BJWG01000006.1"/>
</dbReference>
<accession>A0A511JA96</accession>
<name>A0A511JA96_9CELL</name>
<dbReference type="EMBL" id="BJWG01000006">
    <property type="protein sequence ID" value="GEL94917.1"/>
    <property type="molecule type" value="Genomic_DNA"/>
</dbReference>
<evidence type="ECO:0000256" key="2">
    <source>
        <dbReference type="SAM" id="Phobius"/>
    </source>
</evidence>
<keyword evidence="2" id="KW-0472">Membrane</keyword>
<evidence type="ECO:0000256" key="1">
    <source>
        <dbReference type="SAM" id="MobiDB-lite"/>
    </source>
</evidence>
<dbReference type="Proteomes" id="UP000321720">
    <property type="component" value="Unassembled WGS sequence"/>
</dbReference>
<evidence type="ECO:0000313" key="4">
    <source>
        <dbReference type="Proteomes" id="UP000321720"/>
    </source>
</evidence>
<dbReference type="AlphaFoldDB" id="A0A511JA96"/>